<evidence type="ECO:0000313" key="3">
    <source>
        <dbReference type="Proteomes" id="UP000244898"/>
    </source>
</evidence>
<accession>A0A2R8CFB2</accession>
<dbReference type="EMBL" id="ONZG01000015">
    <property type="protein sequence ID" value="SPJ30968.1"/>
    <property type="molecule type" value="Genomic_DNA"/>
</dbReference>
<keyword evidence="3" id="KW-1185">Reference proteome</keyword>
<proteinExistence type="predicted"/>
<protein>
    <submittedName>
        <fullName evidence="2">Uncharacterized protein</fullName>
    </submittedName>
</protein>
<feature type="region of interest" description="Disordered" evidence="1">
    <location>
        <begin position="53"/>
        <end position="75"/>
    </location>
</feature>
<name>A0A2R8CFB2_9RHOB</name>
<evidence type="ECO:0000256" key="1">
    <source>
        <dbReference type="SAM" id="MobiDB-lite"/>
    </source>
</evidence>
<sequence>MHVIYATCACGHTGVIKDPAAIEAHKSMRPIRAHCSKCGAANRFRTVLSYDAGGNPMDAARPSSTSSGKPVTYDG</sequence>
<dbReference type="AlphaFoldDB" id="A0A2R8CFB2"/>
<evidence type="ECO:0000313" key="2">
    <source>
        <dbReference type="EMBL" id="SPJ30968.1"/>
    </source>
</evidence>
<organism evidence="2 3">
    <name type="scientific">Falsiruegeria mediterranea M17</name>
    <dbReference type="NCBI Taxonomy" id="1200281"/>
    <lineage>
        <taxon>Bacteria</taxon>
        <taxon>Pseudomonadati</taxon>
        <taxon>Pseudomonadota</taxon>
        <taxon>Alphaproteobacteria</taxon>
        <taxon>Rhodobacterales</taxon>
        <taxon>Roseobacteraceae</taxon>
        <taxon>Falsiruegeria</taxon>
    </lineage>
</organism>
<reference evidence="3" key="1">
    <citation type="submission" date="2018-03" db="EMBL/GenBank/DDBJ databases">
        <authorList>
            <person name="Rodrigo-Torres L."/>
            <person name="Arahal R. D."/>
            <person name="Lucena T."/>
        </authorList>
    </citation>
    <scope>NUCLEOTIDE SEQUENCE [LARGE SCALE GENOMIC DNA]</scope>
    <source>
        <strain evidence="3">CECT 7615</strain>
    </source>
</reference>
<dbReference type="Proteomes" id="UP000244898">
    <property type="component" value="Unassembled WGS sequence"/>
</dbReference>
<gene>
    <name evidence="2" type="ORF">TRM7615_04505</name>
</gene>